<dbReference type="Pfam" id="PF00412">
    <property type="entry name" value="LIM"/>
    <property type="match status" value="1"/>
</dbReference>
<evidence type="ECO:0000256" key="2">
    <source>
        <dbReference type="ARBA" id="ARBA00022737"/>
    </source>
</evidence>
<dbReference type="GO" id="GO:0008630">
    <property type="term" value="P:intrinsic apoptotic signaling pathway in response to DNA damage"/>
    <property type="evidence" value="ECO:0007669"/>
    <property type="project" value="TreeGrafter"/>
</dbReference>
<dbReference type="PROSITE" id="PS50023">
    <property type="entry name" value="LIM_DOMAIN_2"/>
    <property type="match status" value="1"/>
</dbReference>
<dbReference type="AlphaFoldDB" id="A0A091LJ87"/>
<sequence>AEKVSSLGKDWHKFCLKCERCNKTLTPGGHAEHDGKPFCHKPCYATLFGPKG</sequence>
<keyword evidence="2" id="KW-0677">Repeat</keyword>
<dbReference type="PANTHER" id="PTHR46074">
    <property type="entry name" value="CYSTEINE-RICH PROTEIN CRIP FAMILY MEMBER"/>
    <property type="match status" value="1"/>
</dbReference>
<reference evidence="7 8" key="1">
    <citation type="submission" date="2014-04" db="EMBL/GenBank/DDBJ databases">
        <title>Genome evolution of avian class.</title>
        <authorList>
            <person name="Zhang G."/>
            <person name="Li C."/>
        </authorList>
    </citation>
    <scope>NUCLEOTIDE SEQUENCE [LARGE SCALE GENOMIC DNA]</scope>
    <source>
        <strain evidence="7">BGI_N323</strain>
    </source>
</reference>
<evidence type="ECO:0000256" key="4">
    <source>
        <dbReference type="ARBA" id="ARBA00023038"/>
    </source>
</evidence>
<keyword evidence="4 5" id="KW-0440">LIM domain</keyword>
<dbReference type="Proteomes" id="UP000053745">
    <property type="component" value="Unassembled WGS sequence"/>
</dbReference>
<keyword evidence="8" id="KW-1185">Reference proteome</keyword>
<name>A0A091LJ87_CATAU</name>
<dbReference type="InterPro" id="IPR001781">
    <property type="entry name" value="Znf_LIM"/>
</dbReference>
<feature type="domain" description="LIM zinc-binding" evidence="6">
    <location>
        <begin position="1"/>
        <end position="50"/>
    </location>
</feature>
<dbReference type="SUPFAM" id="SSF57716">
    <property type="entry name" value="Glucocorticoid receptor-like (DNA-binding domain)"/>
    <property type="match status" value="1"/>
</dbReference>
<keyword evidence="1 5" id="KW-0479">Metal-binding</keyword>
<accession>A0A091LJ87</accession>
<proteinExistence type="predicted"/>
<feature type="non-terminal residue" evidence="7">
    <location>
        <position position="1"/>
    </location>
</feature>
<evidence type="ECO:0000313" key="8">
    <source>
        <dbReference type="Proteomes" id="UP000053745"/>
    </source>
</evidence>
<protein>
    <submittedName>
        <fullName evidence="7">Cysteine-rich protein 2</fullName>
    </submittedName>
</protein>
<evidence type="ECO:0000256" key="5">
    <source>
        <dbReference type="PROSITE-ProRule" id="PRU00125"/>
    </source>
</evidence>
<evidence type="ECO:0000256" key="1">
    <source>
        <dbReference type="ARBA" id="ARBA00022723"/>
    </source>
</evidence>
<gene>
    <name evidence="7" type="ORF">N323_02049</name>
</gene>
<evidence type="ECO:0000313" key="7">
    <source>
        <dbReference type="EMBL" id="KFP57683.1"/>
    </source>
</evidence>
<dbReference type="FunFam" id="2.10.110.10:FF:000025">
    <property type="entry name" value="Cysteine-rich protein 2"/>
    <property type="match status" value="1"/>
</dbReference>
<evidence type="ECO:0000259" key="6">
    <source>
        <dbReference type="PROSITE" id="PS50023"/>
    </source>
</evidence>
<evidence type="ECO:0000256" key="3">
    <source>
        <dbReference type="ARBA" id="ARBA00022833"/>
    </source>
</evidence>
<dbReference type="SMART" id="SM00132">
    <property type="entry name" value="LIM"/>
    <property type="match status" value="1"/>
</dbReference>
<dbReference type="EMBL" id="KL330104">
    <property type="protein sequence ID" value="KFP57683.1"/>
    <property type="molecule type" value="Genomic_DNA"/>
</dbReference>
<keyword evidence="3 5" id="KW-0862">Zinc</keyword>
<dbReference type="PANTHER" id="PTHR46074:SF3">
    <property type="entry name" value="CYSTEINE-RICH PROTEIN 1"/>
    <property type="match status" value="1"/>
</dbReference>
<dbReference type="GO" id="GO:0010468">
    <property type="term" value="P:regulation of gene expression"/>
    <property type="evidence" value="ECO:0007669"/>
    <property type="project" value="TreeGrafter"/>
</dbReference>
<feature type="non-terminal residue" evidence="7">
    <location>
        <position position="52"/>
    </location>
</feature>
<organism evidence="7 8">
    <name type="scientific">Cathartes aura</name>
    <name type="common">Turkey vulture</name>
    <name type="synonym">Vultur aura</name>
    <dbReference type="NCBI Taxonomy" id="43455"/>
    <lineage>
        <taxon>Eukaryota</taxon>
        <taxon>Metazoa</taxon>
        <taxon>Chordata</taxon>
        <taxon>Craniata</taxon>
        <taxon>Vertebrata</taxon>
        <taxon>Euteleostomi</taxon>
        <taxon>Archelosauria</taxon>
        <taxon>Archosauria</taxon>
        <taxon>Dinosauria</taxon>
        <taxon>Saurischia</taxon>
        <taxon>Theropoda</taxon>
        <taxon>Coelurosauria</taxon>
        <taxon>Aves</taxon>
        <taxon>Neognathae</taxon>
        <taxon>Neoaves</taxon>
        <taxon>Telluraves</taxon>
        <taxon>Accipitrimorphae</taxon>
        <taxon>Accipitriformes</taxon>
        <taxon>Cathartidae</taxon>
        <taxon>Cathartes</taxon>
    </lineage>
</organism>
<dbReference type="OrthoDB" id="1679758at2759"/>
<dbReference type="GO" id="GO:0008270">
    <property type="term" value="F:zinc ion binding"/>
    <property type="evidence" value="ECO:0007669"/>
    <property type="project" value="TreeGrafter"/>
</dbReference>
<dbReference type="Gene3D" id="2.10.110.10">
    <property type="entry name" value="Cysteine Rich Protein"/>
    <property type="match status" value="1"/>
</dbReference>